<keyword evidence="1" id="KW-0472">Membrane</keyword>
<accession>A0A6C0J802</accession>
<dbReference type="EMBL" id="MN740333">
    <property type="protein sequence ID" value="QHU01000.1"/>
    <property type="molecule type" value="Genomic_DNA"/>
</dbReference>
<reference evidence="2" key="1">
    <citation type="journal article" date="2020" name="Nature">
        <title>Giant virus diversity and host interactions through global metagenomics.</title>
        <authorList>
            <person name="Schulz F."/>
            <person name="Roux S."/>
            <person name="Paez-Espino D."/>
            <person name="Jungbluth S."/>
            <person name="Walsh D.A."/>
            <person name="Denef V.J."/>
            <person name="McMahon K.D."/>
            <person name="Konstantinidis K.T."/>
            <person name="Eloe-Fadrosh E.A."/>
            <person name="Kyrpides N.C."/>
            <person name="Woyke T."/>
        </authorList>
    </citation>
    <scope>NUCLEOTIDE SEQUENCE</scope>
    <source>
        <strain evidence="2">GVMAG-M-3300025860-20</strain>
    </source>
</reference>
<organism evidence="2">
    <name type="scientific">viral metagenome</name>
    <dbReference type="NCBI Taxonomy" id="1070528"/>
    <lineage>
        <taxon>unclassified sequences</taxon>
        <taxon>metagenomes</taxon>
        <taxon>organismal metagenomes</taxon>
    </lineage>
</organism>
<keyword evidence="1" id="KW-1133">Transmembrane helix</keyword>
<proteinExistence type="predicted"/>
<sequence>MNKMYVAGIILSIAVMALMAFFYLNRGQVGGAERRYEEEGGQTLGKTGTYNFLRFMTTKFDDTALKTAKALMKRYQSSLKINLTKQKFIDFLKRRLKNTQKRAVYGSLMGSLKNDSSVTPVYDVLNEIYDSRTL</sequence>
<evidence type="ECO:0000313" key="2">
    <source>
        <dbReference type="EMBL" id="QHU01000.1"/>
    </source>
</evidence>
<protein>
    <submittedName>
        <fullName evidence="2">Uncharacterized protein</fullName>
    </submittedName>
</protein>
<feature type="transmembrane region" description="Helical" evidence="1">
    <location>
        <begin position="6"/>
        <end position="25"/>
    </location>
</feature>
<name>A0A6C0J802_9ZZZZ</name>
<keyword evidence="1" id="KW-0812">Transmembrane</keyword>
<evidence type="ECO:0000256" key="1">
    <source>
        <dbReference type="SAM" id="Phobius"/>
    </source>
</evidence>
<dbReference type="AlphaFoldDB" id="A0A6C0J802"/>